<dbReference type="InterPro" id="IPR000297">
    <property type="entry name" value="PPIase_PpiC"/>
</dbReference>
<reference evidence="4" key="1">
    <citation type="journal article" date="2019" name="Int. J. Syst. Evol. Microbiol.">
        <title>The Global Catalogue of Microorganisms (GCM) 10K type strain sequencing project: providing services to taxonomists for standard genome sequencing and annotation.</title>
        <authorList>
            <consortium name="The Broad Institute Genomics Platform"/>
            <consortium name="The Broad Institute Genome Sequencing Center for Infectious Disease"/>
            <person name="Wu L."/>
            <person name="Ma J."/>
        </authorList>
    </citation>
    <scope>NUCLEOTIDE SEQUENCE [LARGE SCALE GENOMIC DNA]</scope>
    <source>
        <strain evidence="4">CGMCC 1.10832</strain>
    </source>
</reference>
<dbReference type="InterPro" id="IPR046357">
    <property type="entry name" value="PPIase_dom_sf"/>
</dbReference>
<dbReference type="Pfam" id="PF00639">
    <property type="entry name" value="Rotamase"/>
    <property type="match status" value="1"/>
</dbReference>
<dbReference type="Pfam" id="PF13616">
    <property type="entry name" value="Rotamase_3"/>
    <property type="match status" value="1"/>
</dbReference>
<evidence type="ECO:0000259" key="2">
    <source>
        <dbReference type="PROSITE" id="PS50198"/>
    </source>
</evidence>
<feature type="domain" description="PpiC" evidence="2">
    <location>
        <begin position="127"/>
        <end position="229"/>
    </location>
</feature>
<accession>A0ABQ1MAH4</accession>
<dbReference type="Gene3D" id="3.10.50.40">
    <property type="match status" value="2"/>
</dbReference>
<evidence type="ECO:0000256" key="1">
    <source>
        <dbReference type="PROSITE-ProRule" id="PRU00278"/>
    </source>
</evidence>
<evidence type="ECO:0000313" key="4">
    <source>
        <dbReference type="Proteomes" id="UP000636010"/>
    </source>
</evidence>
<sequence>MRYIILFLVFPILLVSCKSSQSGKKAVKPEVKPPLFSINETKVYPDEFMYAYEKSNKNKGETEAIEDYLELYVNFKLKVEAAKKAGLDTLPSYQRELKGYLEDIKKPYLATEQVTENLIEETFKRLQEEINASHILIKVSEDAQPEDTLKAYLKIKDIKQKHAEGKEFSELAFQYSEDPSAKANNGELGWFTAFQMVYPFESAAYNTPEGEVSDIVRTKFGYHIVKVNERRETLGRIKLAHIMLRYPQNANQQDSSAVEEKIFTVYDSLKNGGEWFSLASQYSEDLNTKNQGGSLPWFGAGNLPASLEKVAFDLSQPNEISEPVQSPYGWHILKLEEKRGVGSLESMRESLERRIQRDQRSELKISQILDTLKKENKFRRNEVIYKQLNTTNLMSDSALTAINKEEVLFSIADEDYKVRQWLAESSKKGKVKDALQEFEKNKLLAYEDDHLPEKYPEYRMLANEYRDGLLLFEIMSRKVWDKVSSDTIGLKQFYNENKEAYKREAAVVADIFIFNDTSQIDRFKNPIQNNFYSLSEPILYTNKASITKALDSLKKYSDTIFVQVERPVMMKKADSLQLYTTLKTTINQMELLNPINSGENKIYLHFLGRATEELLKVYDGLKAVKSGEFSEEEKLYGMKIPSKTGFSQSFNNNGDLQLIFVKEKVSVRLKSFEESKPELITDYQNYLENKWIEQLKQENQVTINQELLDQLKSEVEEQNL</sequence>
<dbReference type="EMBL" id="BMEC01000007">
    <property type="protein sequence ID" value="GGC37596.1"/>
    <property type="molecule type" value="Genomic_DNA"/>
</dbReference>
<feature type="domain" description="PpiC" evidence="2">
    <location>
        <begin position="234"/>
        <end position="337"/>
    </location>
</feature>
<dbReference type="InterPro" id="IPR050245">
    <property type="entry name" value="PrsA_foldase"/>
</dbReference>
<dbReference type="PROSITE" id="PS50198">
    <property type="entry name" value="PPIC_PPIASE_2"/>
    <property type="match status" value="2"/>
</dbReference>
<proteinExistence type="predicted"/>
<name>A0ABQ1MAH4_9BACT</name>
<protein>
    <submittedName>
        <fullName evidence="3">Peptidyl-prolyl cis-trans isomerase</fullName>
    </submittedName>
</protein>
<dbReference type="RefSeq" id="WP_188463618.1">
    <property type="nucleotide sequence ID" value="NZ_BAABHU010000007.1"/>
</dbReference>
<dbReference type="Proteomes" id="UP000636010">
    <property type="component" value="Unassembled WGS sequence"/>
</dbReference>
<keyword evidence="1" id="KW-0697">Rotamase</keyword>
<keyword evidence="1 3" id="KW-0413">Isomerase</keyword>
<evidence type="ECO:0000313" key="3">
    <source>
        <dbReference type="EMBL" id="GGC37596.1"/>
    </source>
</evidence>
<organism evidence="3 4">
    <name type="scientific">Marivirga lumbricoides</name>
    <dbReference type="NCBI Taxonomy" id="1046115"/>
    <lineage>
        <taxon>Bacteria</taxon>
        <taxon>Pseudomonadati</taxon>
        <taxon>Bacteroidota</taxon>
        <taxon>Cytophagia</taxon>
        <taxon>Cytophagales</taxon>
        <taxon>Marivirgaceae</taxon>
        <taxon>Marivirga</taxon>
    </lineage>
</organism>
<keyword evidence="4" id="KW-1185">Reference proteome</keyword>
<dbReference type="PANTHER" id="PTHR47245:SF2">
    <property type="entry name" value="PEPTIDYL-PROLYL CIS-TRANS ISOMERASE HP_0175-RELATED"/>
    <property type="match status" value="1"/>
</dbReference>
<comment type="caution">
    <text evidence="3">The sequence shown here is derived from an EMBL/GenBank/DDBJ whole genome shotgun (WGS) entry which is preliminary data.</text>
</comment>
<dbReference type="PROSITE" id="PS51257">
    <property type="entry name" value="PROKAR_LIPOPROTEIN"/>
    <property type="match status" value="1"/>
</dbReference>
<dbReference type="SUPFAM" id="SSF54534">
    <property type="entry name" value="FKBP-like"/>
    <property type="match status" value="2"/>
</dbReference>
<dbReference type="PANTHER" id="PTHR47245">
    <property type="entry name" value="PEPTIDYLPROLYL ISOMERASE"/>
    <property type="match status" value="1"/>
</dbReference>
<gene>
    <name evidence="3" type="ORF">GCM10011506_23710</name>
</gene>
<dbReference type="GO" id="GO:0016853">
    <property type="term" value="F:isomerase activity"/>
    <property type="evidence" value="ECO:0007669"/>
    <property type="project" value="UniProtKB-KW"/>
</dbReference>